<accession>A0A914MBH1</accession>
<evidence type="ECO:0000313" key="1">
    <source>
        <dbReference type="Proteomes" id="UP000887563"/>
    </source>
</evidence>
<evidence type="ECO:0000313" key="2">
    <source>
        <dbReference type="WBParaSite" id="Minc3s01241g21998"/>
    </source>
</evidence>
<sequence length="50" mass="5649">MISPPTVSCVESILPISLSENFKIRTTPSLEEAAKVKSHLKKYKKFKTKN</sequence>
<reference evidence="2" key="1">
    <citation type="submission" date="2022-11" db="UniProtKB">
        <authorList>
            <consortium name="WormBaseParasite"/>
        </authorList>
    </citation>
    <scope>IDENTIFICATION</scope>
</reference>
<protein>
    <submittedName>
        <fullName evidence="2">Candidate secreted effector</fullName>
    </submittedName>
</protein>
<keyword evidence="1" id="KW-1185">Reference proteome</keyword>
<dbReference type="AlphaFoldDB" id="A0A914MBH1"/>
<dbReference type="Proteomes" id="UP000887563">
    <property type="component" value="Unplaced"/>
</dbReference>
<name>A0A914MBH1_MELIC</name>
<organism evidence="1 2">
    <name type="scientific">Meloidogyne incognita</name>
    <name type="common">Southern root-knot nematode worm</name>
    <name type="synonym">Oxyuris incognita</name>
    <dbReference type="NCBI Taxonomy" id="6306"/>
    <lineage>
        <taxon>Eukaryota</taxon>
        <taxon>Metazoa</taxon>
        <taxon>Ecdysozoa</taxon>
        <taxon>Nematoda</taxon>
        <taxon>Chromadorea</taxon>
        <taxon>Rhabditida</taxon>
        <taxon>Tylenchina</taxon>
        <taxon>Tylenchomorpha</taxon>
        <taxon>Tylenchoidea</taxon>
        <taxon>Meloidogynidae</taxon>
        <taxon>Meloidogyninae</taxon>
        <taxon>Meloidogyne</taxon>
        <taxon>Meloidogyne incognita group</taxon>
    </lineage>
</organism>
<proteinExistence type="predicted"/>
<dbReference type="WBParaSite" id="Minc3s01241g21998">
    <property type="protein sequence ID" value="Minc3s01241g21998"/>
    <property type="gene ID" value="Minc3s01241g21998"/>
</dbReference>